<proteinExistence type="predicted"/>
<dbReference type="EMBL" id="JWZX01002474">
    <property type="protein sequence ID" value="KOO29030.1"/>
    <property type="molecule type" value="Genomic_DNA"/>
</dbReference>
<comment type="caution">
    <text evidence="2">The sequence shown here is derived from an EMBL/GenBank/DDBJ whole genome shotgun (WGS) entry which is preliminary data.</text>
</comment>
<organism evidence="2 3">
    <name type="scientific">Chrysochromulina tobinii</name>
    <dbReference type="NCBI Taxonomy" id="1460289"/>
    <lineage>
        <taxon>Eukaryota</taxon>
        <taxon>Haptista</taxon>
        <taxon>Haptophyta</taxon>
        <taxon>Prymnesiophyceae</taxon>
        <taxon>Prymnesiales</taxon>
        <taxon>Chrysochromulinaceae</taxon>
        <taxon>Chrysochromulina</taxon>
    </lineage>
</organism>
<reference evidence="3" key="1">
    <citation type="journal article" date="2015" name="PLoS Genet.">
        <title>Genome Sequence and Transcriptome Analyses of Chrysochromulina tobin: Metabolic Tools for Enhanced Algal Fitness in the Prominent Order Prymnesiales (Haptophyceae).</title>
        <authorList>
            <person name="Hovde B.T."/>
            <person name="Deodato C.R."/>
            <person name="Hunsperger H.M."/>
            <person name="Ryken S.A."/>
            <person name="Yost W."/>
            <person name="Jha R.K."/>
            <person name="Patterson J."/>
            <person name="Monnat R.J. Jr."/>
            <person name="Barlow S.B."/>
            <person name="Starkenburg S.R."/>
            <person name="Cattolico R.A."/>
        </authorList>
    </citation>
    <scope>NUCLEOTIDE SEQUENCE</scope>
    <source>
        <strain evidence="3">CCMP291</strain>
    </source>
</reference>
<gene>
    <name evidence="2" type="ORF">Ctob_006381</name>
</gene>
<dbReference type="Proteomes" id="UP000037460">
    <property type="component" value="Unassembled WGS sequence"/>
</dbReference>
<evidence type="ECO:0000256" key="1">
    <source>
        <dbReference type="SAM" id="Phobius"/>
    </source>
</evidence>
<evidence type="ECO:0000313" key="3">
    <source>
        <dbReference type="Proteomes" id="UP000037460"/>
    </source>
</evidence>
<feature type="transmembrane region" description="Helical" evidence="1">
    <location>
        <begin position="32"/>
        <end position="51"/>
    </location>
</feature>
<keyword evidence="1" id="KW-0472">Membrane</keyword>
<sequence>MSCDSSRATRLHAFLRRLHPETTRHRPESFKIMLRLLIVALPLVVALPAAFDEQEVNALQFEVQSLLQFEQSQGKPSYVQVTSSEATPDLFWKSLSPFYDPQRARTWPRPYSTTVWTAAMPAAIEGFPFIYPLVAVSLGMCTESATSTPFNGDKVPLRASRQSFLGATSPPPLSFFSLDTCVFSSDNDCDDKSPGSKFPMCAFGNDCGVHTASPPPPAPHSPAMVCVNNCLIAGGSLCSDDGGVPGSEFAKCAYVIDCGGVRPMLPPLTSSPPVSPPEPNLPPGVCTNTSFVASDADSDDGSPGSKFPMCTLGTECVDCGVRTASPPPAPHSPAMVDMNNCLIAGGSSCSDDGGDPGSEFAKCAYVTDCIGGGPRVSMPSPPARSPAVHAAHNPPLNICSNSCFSNIACPDLVSCPYLNTTVGGTGLHHNPAGNSFLDSCTIYRGAAWTCAGRDSMTADDGRRKGARQVSEIALEELFIESKLWNADVKYSFPYEDTAGVPLDEGAKRNGVHLRGKRRGDDGIIRWRWD</sequence>
<keyword evidence="3" id="KW-1185">Reference proteome</keyword>
<keyword evidence="1" id="KW-1133">Transmembrane helix</keyword>
<keyword evidence="1" id="KW-0812">Transmembrane</keyword>
<protein>
    <submittedName>
        <fullName evidence="2">Uncharacterized protein</fullName>
    </submittedName>
</protein>
<evidence type="ECO:0000313" key="2">
    <source>
        <dbReference type="EMBL" id="KOO29030.1"/>
    </source>
</evidence>
<dbReference type="AlphaFoldDB" id="A0A0M0JRD9"/>
<accession>A0A0M0JRD9</accession>
<name>A0A0M0JRD9_9EUKA</name>